<dbReference type="AlphaFoldDB" id="A0A0D2MWV5"/>
<dbReference type="GO" id="GO:0033615">
    <property type="term" value="P:mitochondrial proton-transporting ATP synthase complex assembly"/>
    <property type="evidence" value="ECO:0007669"/>
    <property type="project" value="TreeGrafter"/>
</dbReference>
<dbReference type="PANTHER" id="PTHR21013">
    <property type="entry name" value="ATP SYNTHASE MITOCHONDRIAL F1 COMPLEX ASSEMBLY FACTOR 2/ATP12 PROTEIN, MITOCHONDRIAL PRECURSOR"/>
    <property type="match status" value="1"/>
</dbReference>
<dbReference type="Pfam" id="PF07542">
    <property type="entry name" value="ATP12"/>
    <property type="match status" value="1"/>
</dbReference>
<sequence length="195" mass="20284">MPLMSLVATAIDQPKPRGRVVDDLLKYATTDAACVRYEPGTLATRQAKASPIHVLGAGADAARAAVGVFDPLLAWAREEMGWDLAASDDIAGPNQDPAALAAVRSYLEGLDPWRLAAAEQLTAACKSVVLAAALLRGRLAPGDALDASRLEEAFQIEDWGMVEAGHDLDVADLKTRVAAPALLVRLLGAPPGAAG</sequence>
<dbReference type="Gene3D" id="1.10.3580.10">
    <property type="entry name" value="ATP12 ATPase"/>
    <property type="match status" value="1"/>
</dbReference>
<evidence type="ECO:0000313" key="1">
    <source>
        <dbReference type="EMBL" id="KIY98700.1"/>
    </source>
</evidence>
<dbReference type="PANTHER" id="PTHR21013:SF10">
    <property type="entry name" value="ATP SYNTHASE MITOCHONDRIAL F1 COMPLEX ASSEMBLY FACTOR 2"/>
    <property type="match status" value="1"/>
</dbReference>
<dbReference type="OrthoDB" id="5673at2759"/>
<dbReference type="Proteomes" id="UP000054498">
    <property type="component" value="Unassembled WGS sequence"/>
</dbReference>
<name>A0A0D2MWV5_9CHLO</name>
<reference evidence="1 2" key="1">
    <citation type="journal article" date="2013" name="BMC Genomics">
        <title>Reconstruction of the lipid metabolism for the microalga Monoraphidium neglectum from its genome sequence reveals characteristics suitable for biofuel production.</title>
        <authorList>
            <person name="Bogen C."/>
            <person name="Al-Dilaimi A."/>
            <person name="Albersmeier A."/>
            <person name="Wichmann J."/>
            <person name="Grundmann M."/>
            <person name="Rupp O."/>
            <person name="Lauersen K.J."/>
            <person name="Blifernez-Klassen O."/>
            <person name="Kalinowski J."/>
            <person name="Goesmann A."/>
            <person name="Mussgnug J.H."/>
            <person name="Kruse O."/>
        </authorList>
    </citation>
    <scope>NUCLEOTIDE SEQUENCE [LARGE SCALE GENOMIC DNA]</scope>
    <source>
        <strain evidence="1 2">SAG 48.87</strain>
    </source>
</reference>
<dbReference type="InterPro" id="IPR011419">
    <property type="entry name" value="ATP12_ATP_synth-F1-assembly"/>
</dbReference>
<dbReference type="GeneID" id="25742136"/>
<dbReference type="GO" id="GO:0005739">
    <property type="term" value="C:mitochondrion"/>
    <property type="evidence" value="ECO:0007669"/>
    <property type="project" value="TreeGrafter"/>
</dbReference>
<accession>A0A0D2MWV5</accession>
<dbReference type="STRING" id="145388.A0A0D2MWV5"/>
<evidence type="ECO:0000313" key="2">
    <source>
        <dbReference type="Proteomes" id="UP000054498"/>
    </source>
</evidence>
<dbReference type="EMBL" id="KK102093">
    <property type="protein sequence ID" value="KIY98700.1"/>
    <property type="molecule type" value="Genomic_DNA"/>
</dbReference>
<dbReference type="InterPro" id="IPR023335">
    <property type="entry name" value="ATP12_ortho_dom_sf"/>
</dbReference>
<dbReference type="SUPFAM" id="SSF160909">
    <property type="entry name" value="ATP12-like"/>
    <property type="match status" value="1"/>
</dbReference>
<keyword evidence="2" id="KW-1185">Reference proteome</keyword>
<dbReference type="RefSeq" id="XP_013897720.1">
    <property type="nucleotide sequence ID" value="XM_014042266.1"/>
</dbReference>
<protein>
    <submittedName>
        <fullName evidence="1">ATP synthase F1 complex assembly factor 2</fullName>
    </submittedName>
</protein>
<dbReference type="KEGG" id="mng:MNEG_9261"/>
<proteinExistence type="predicted"/>
<organism evidence="1 2">
    <name type="scientific">Monoraphidium neglectum</name>
    <dbReference type="NCBI Taxonomy" id="145388"/>
    <lineage>
        <taxon>Eukaryota</taxon>
        <taxon>Viridiplantae</taxon>
        <taxon>Chlorophyta</taxon>
        <taxon>core chlorophytes</taxon>
        <taxon>Chlorophyceae</taxon>
        <taxon>CS clade</taxon>
        <taxon>Sphaeropleales</taxon>
        <taxon>Selenastraceae</taxon>
        <taxon>Monoraphidium</taxon>
    </lineage>
</organism>
<gene>
    <name evidence="1" type="ORF">MNEG_9261</name>
</gene>